<reference evidence="3" key="1">
    <citation type="submission" date="2020-08" db="EMBL/GenBank/DDBJ databases">
        <title>Sequencing the genomes of 1000 actinobacteria strains.</title>
        <authorList>
            <person name="Klenk H.-P."/>
        </authorList>
    </citation>
    <scope>NUCLEOTIDE SEQUENCE</scope>
    <source>
        <strain evidence="3">DSM 10695</strain>
    </source>
</reference>
<dbReference type="GO" id="GO:0006508">
    <property type="term" value="P:proteolysis"/>
    <property type="evidence" value="ECO:0007669"/>
    <property type="project" value="UniProtKB-UniRule"/>
</dbReference>
<dbReference type="AlphaFoldDB" id="A0A923E6B2"/>
<feature type="domain" description="Adaptor protein ClpS core" evidence="2">
    <location>
        <begin position="20"/>
        <end position="89"/>
    </location>
</feature>
<evidence type="ECO:0000313" key="4">
    <source>
        <dbReference type="Proteomes" id="UP000617426"/>
    </source>
</evidence>
<dbReference type="InterPro" id="IPR022935">
    <property type="entry name" value="ClpS"/>
</dbReference>
<dbReference type="Pfam" id="PF02617">
    <property type="entry name" value="ClpS"/>
    <property type="match status" value="1"/>
</dbReference>
<keyword evidence="3" id="KW-0378">Hydrolase</keyword>
<dbReference type="InterPro" id="IPR003769">
    <property type="entry name" value="ClpS_core"/>
</dbReference>
<dbReference type="EMBL" id="JACHMK010000001">
    <property type="protein sequence ID" value="MBB6335157.1"/>
    <property type="molecule type" value="Genomic_DNA"/>
</dbReference>
<comment type="similarity">
    <text evidence="1">Belongs to the ClpS family.</text>
</comment>
<comment type="caution">
    <text evidence="3">The sequence shown here is derived from an EMBL/GenBank/DDBJ whole genome shotgun (WGS) entry which is preliminary data.</text>
</comment>
<proteinExistence type="inferred from homology"/>
<evidence type="ECO:0000256" key="1">
    <source>
        <dbReference type="HAMAP-Rule" id="MF_00302"/>
    </source>
</evidence>
<dbReference type="SUPFAM" id="SSF54736">
    <property type="entry name" value="ClpS-like"/>
    <property type="match status" value="1"/>
</dbReference>
<dbReference type="HAMAP" id="MF_00302">
    <property type="entry name" value="ClpS"/>
    <property type="match status" value="1"/>
</dbReference>
<dbReference type="RefSeq" id="WP_184453382.1">
    <property type="nucleotide sequence ID" value="NZ_JACHMK010000001.1"/>
</dbReference>
<accession>A0A923E6B2</accession>
<keyword evidence="3" id="KW-0645">Protease</keyword>
<sequence>MPSTTALPQGATSTRSTPIPSWRTVVWDDPVNLMDYVTGVFIRHFGYSEPKARALMMEVHTRGRAVVSIGMRERMEADVVAMHGYGLKATLEAVS</sequence>
<protein>
    <recommendedName>
        <fullName evidence="1">ATP-dependent Clp protease adapter protein ClpS</fullName>
    </recommendedName>
</protein>
<evidence type="ECO:0000313" key="3">
    <source>
        <dbReference type="EMBL" id="MBB6335157.1"/>
    </source>
</evidence>
<organism evidence="3 4">
    <name type="scientific">Schaalia hyovaginalis</name>
    <dbReference type="NCBI Taxonomy" id="29316"/>
    <lineage>
        <taxon>Bacteria</taxon>
        <taxon>Bacillati</taxon>
        <taxon>Actinomycetota</taxon>
        <taxon>Actinomycetes</taxon>
        <taxon>Actinomycetales</taxon>
        <taxon>Actinomycetaceae</taxon>
        <taxon>Schaalia</taxon>
    </lineage>
</organism>
<name>A0A923E6B2_9ACTO</name>
<dbReference type="NCBIfam" id="NF000668">
    <property type="entry name" value="PRK00033.1-1"/>
    <property type="match status" value="1"/>
</dbReference>
<gene>
    <name evidence="1" type="primary">clpS</name>
    <name evidence="3" type="ORF">HD592_001722</name>
</gene>
<keyword evidence="4" id="KW-1185">Reference proteome</keyword>
<evidence type="ECO:0000259" key="2">
    <source>
        <dbReference type="Pfam" id="PF02617"/>
    </source>
</evidence>
<dbReference type="Gene3D" id="3.30.1390.10">
    <property type="match status" value="1"/>
</dbReference>
<dbReference type="InterPro" id="IPR014719">
    <property type="entry name" value="Ribosomal_bL12_C/ClpS-like"/>
</dbReference>
<dbReference type="PANTHER" id="PTHR33473:SF19">
    <property type="entry name" value="ATP-DEPENDENT CLP PROTEASE ADAPTER PROTEIN CLPS"/>
    <property type="match status" value="1"/>
</dbReference>
<dbReference type="GO" id="GO:0008233">
    <property type="term" value="F:peptidase activity"/>
    <property type="evidence" value="ECO:0007669"/>
    <property type="project" value="UniProtKB-KW"/>
</dbReference>
<comment type="subunit">
    <text evidence="1">Binds to the N-terminal domain of the chaperone ClpA.</text>
</comment>
<dbReference type="PANTHER" id="PTHR33473">
    <property type="entry name" value="ATP-DEPENDENT CLP PROTEASE ADAPTER PROTEIN CLPS1, CHLOROPLASTIC"/>
    <property type="match status" value="1"/>
</dbReference>
<comment type="function">
    <text evidence="1">Involved in the modulation of the specificity of the ClpAP-mediated ATP-dependent protein degradation.</text>
</comment>
<dbReference type="Proteomes" id="UP000617426">
    <property type="component" value="Unassembled WGS sequence"/>
</dbReference>
<dbReference type="GO" id="GO:0030163">
    <property type="term" value="P:protein catabolic process"/>
    <property type="evidence" value="ECO:0007669"/>
    <property type="project" value="InterPro"/>
</dbReference>